<organism evidence="2 3">
    <name type="scientific">Pandoraea commovens</name>
    <dbReference type="NCBI Taxonomy" id="2508289"/>
    <lineage>
        <taxon>Bacteria</taxon>
        <taxon>Pseudomonadati</taxon>
        <taxon>Pseudomonadota</taxon>
        <taxon>Betaproteobacteria</taxon>
        <taxon>Burkholderiales</taxon>
        <taxon>Burkholderiaceae</taxon>
        <taxon>Pandoraea</taxon>
    </lineage>
</organism>
<dbReference type="AlphaFoldDB" id="A0A5E4RZ02"/>
<dbReference type="SMART" id="SM00530">
    <property type="entry name" value="HTH_XRE"/>
    <property type="match status" value="1"/>
</dbReference>
<dbReference type="GO" id="GO:0003677">
    <property type="term" value="F:DNA binding"/>
    <property type="evidence" value="ECO:0007669"/>
    <property type="project" value="InterPro"/>
</dbReference>
<accession>A0A5E4RZ02</accession>
<reference evidence="2 3" key="1">
    <citation type="submission" date="2019-08" db="EMBL/GenBank/DDBJ databases">
        <authorList>
            <person name="Peeters C."/>
        </authorList>
    </citation>
    <scope>NUCLEOTIDE SEQUENCE [LARGE SCALE GENOMIC DNA]</scope>
    <source>
        <strain evidence="2 3">LMG 31010</strain>
    </source>
</reference>
<dbReference type="PROSITE" id="PS50943">
    <property type="entry name" value="HTH_CROC1"/>
    <property type="match status" value="1"/>
</dbReference>
<gene>
    <name evidence="2" type="ORF">PCO31010_00497</name>
</gene>
<proteinExistence type="predicted"/>
<dbReference type="Gene3D" id="1.10.260.40">
    <property type="entry name" value="lambda repressor-like DNA-binding domains"/>
    <property type="match status" value="1"/>
</dbReference>
<name>A0A5E4RZ02_9BURK</name>
<dbReference type="CDD" id="cd00093">
    <property type="entry name" value="HTH_XRE"/>
    <property type="match status" value="1"/>
</dbReference>
<feature type="domain" description="HTH cro/C1-type" evidence="1">
    <location>
        <begin position="11"/>
        <end position="64"/>
    </location>
</feature>
<dbReference type="EMBL" id="CABPSA010000001">
    <property type="protein sequence ID" value="VVD68740.1"/>
    <property type="molecule type" value="Genomic_DNA"/>
</dbReference>
<dbReference type="InterPro" id="IPR010982">
    <property type="entry name" value="Lambda_DNA-bd_dom_sf"/>
</dbReference>
<dbReference type="Proteomes" id="UP000343335">
    <property type="component" value="Unassembled WGS sequence"/>
</dbReference>
<sequence length="160" mass="17323">MSTLIGAHDRLREERIRLGYNQTDFAAVAGTTQRSQTVYETGKRSPDLNYLVAIASVGVDIQYITTGTRTVENSVPIDAMEKAVATAFEMIKTSGVEVSSNQFVQMVKTLMPQTIRALPPEEAASAREPVGRRNMIATGSGITQVGGRISISRGSKMNTK</sequence>
<dbReference type="SUPFAM" id="SSF47413">
    <property type="entry name" value="lambda repressor-like DNA-binding domains"/>
    <property type="match status" value="1"/>
</dbReference>
<evidence type="ECO:0000259" key="1">
    <source>
        <dbReference type="PROSITE" id="PS50943"/>
    </source>
</evidence>
<dbReference type="OrthoDB" id="7011085at2"/>
<evidence type="ECO:0000313" key="2">
    <source>
        <dbReference type="EMBL" id="VVD68740.1"/>
    </source>
</evidence>
<dbReference type="InterPro" id="IPR001387">
    <property type="entry name" value="Cro/C1-type_HTH"/>
</dbReference>
<dbReference type="Pfam" id="PF01381">
    <property type="entry name" value="HTH_3"/>
    <property type="match status" value="1"/>
</dbReference>
<evidence type="ECO:0000313" key="3">
    <source>
        <dbReference type="Proteomes" id="UP000343335"/>
    </source>
</evidence>
<protein>
    <submittedName>
        <fullName evidence="2">XRE family transcriptional regulator</fullName>
    </submittedName>
</protein>